<dbReference type="Proteomes" id="UP000739565">
    <property type="component" value="Unassembled WGS sequence"/>
</dbReference>
<dbReference type="RefSeq" id="WP_259660701.1">
    <property type="nucleotide sequence ID" value="NZ_JAHXRI010000006.1"/>
</dbReference>
<dbReference type="InterPro" id="IPR021388">
    <property type="entry name" value="DUF3024"/>
</dbReference>
<sequence>MAFSIEEIGRIDHLVGDWCVQRVPPELKSKIDHDYEIDGQAVTILEVRPLWRGKPGEITRRPFAKFRYIKTSSFWQIYWVRASGKWQSYEPDPVARDLESVLKIVEADRHGCFFG</sequence>
<evidence type="ECO:0000313" key="1">
    <source>
        <dbReference type="EMBL" id="MBZ1350320.1"/>
    </source>
</evidence>
<evidence type="ECO:0000313" key="2">
    <source>
        <dbReference type="Proteomes" id="UP000739565"/>
    </source>
</evidence>
<dbReference type="EMBL" id="JAHXRI010000006">
    <property type="protein sequence ID" value="MBZ1350320.1"/>
    <property type="molecule type" value="Genomic_DNA"/>
</dbReference>
<dbReference type="Pfam" id="PF11225">
    <property type="entry name" value="DUF3024"/>
    <property type="match status" value="1"/>
</dbReference>
<accession>A0A953N831</accession>
<dbReference type="AlphaFoldDB" id="A0A953N831"/>
<protein>
    <submittedName>
        <fullName evidence="1">DUF3024 domain-containing protein</fullName>
    </submittedName>
</protein>
<organism evidence="1 2">
    <name type="scientific">Zwartia hollandica</name>
    <dbReference type="NCBI Taxonomy" id="324606"/>
    <lineage>
        <taxon>Bacteria</taxon>
        <taxon>Pseudomonadati</taxon>
        <taxon>Pseudomonadota</taxon>
        <taxon>Betaproteobacteria</taxon>
        <taxon>Burkholderiales</taxon>
        <taxon>Alcaligenaceae</taxon>
        <taxon>Zwartia</taxon>
    </lineage>
</organism>
<reference evidence="1" key="1">
    <citation type="submission" date="2021-07" db="EMBL/GenBank/DDBJ databases">
        <title>New genus and species of the family Alcaligenaceae.</title>
        <authorList>
            <person name="Hahn M.W."/>
        </authorList>
    </citation>
    <scope>NUCLEOTIDE SEQUENCE</scope>
    <source>
        <strain evidence="1">LF4-65</strain>
    </source>
</reference>
<proteinExistence type="predicted"/>
<gene>
    <name evidence="1" type="ORF">KZZ10_06635</name>
</gene>
<keyword evidence="2" id="KW-1185">Reference proteome</keyword>
<comment type="caution">
    <text evidence="1">The sequence shown here is derived from an EMBL/GenBank/DDBJ whole genome shotgun (WGS) entry which is preliminary data.</text>
</comment>
<name>A0A953N831_9BURK</name>